<evidence type="ECO:0000313" key="1">
    <source>
        <dbReference type="EMBL" id="WFC98508.1"/>
    </source>
</evidence>
<dbReference type="Proteomes" id="UP001219567">
    <property type="component" value="Chromosome 1"/>
</dbReference>
<dbReference type="EMBL" id="CP119943">
    <property type="protein sequence ID" value="WFC98508.1"/>
    <property type="molecule type" value="Genomic_DNA"/>
</dbReference>
<organism evidence="1 2">
    <name type="scientific">Malassezia yamatoensis</name>
    <dbReference type="NCBI Taxonomy" id="253288"/>
    <lineage>
        <taxon>Eukaryota</taxon>
        <taxon>Fungi</taxon>
        <taxon>Dikarya</taxon>
        <taxon>Basidiomycota</taxon>
        <taxon>Ustilaginomycotina</taxon>
        <taxon>Malasseziomycetes</taxon>
        <taxon>Malasseziales</taxon>
        <taxon>Malasseziaceae</taxon>
        <taxon>Malassezia</taxon>
    </lineage>
</organism>
<reference evidence="1 2" key="1">
    <citation type="submission" date="2023-03" db="EMBL/GenBank/DDBJ databases">
        <title>Mating type loci evolution in Malassezia.</title>
        <authorList>
            <person name="Coelho M.A."/>
        </authorList>
    </citation>
    <scope>NUCLEOTIDE SEQUENCE [LARGE SCALE GENOMIC DNA]</scope>
    <source>
        <strain evidence="1 2">CBS 9725</strain>
    </source>
</reference>
<proteinExistence type="predicted"/>
<evidence type="ECO:0000313" key="2">
    <source>
        <dbReference type="Proteomes" id="UP001219567"/>
    </source>
</evidence>
<sequence>MMSKPAIDSPLFRRDVLKRIVKDTLDAPSFPHEQLDEILSAEHDPNAPIPPLDARHRLAVEEASKVLAMYRSTDSTDSSDHDILYTLRLQYTQAGCSILLCDLAGAQRTLELLARELRPRPQSSLSSTVDAMQLDMDVLGTLQWLSKAQNQTANAERYSKWRAGVRAMLPT</sequence>
<gene>
    <name evidence="1" type="ORF">MYAM1_001236</name>
</gene>
<dbReference type="AlphaFoldDB" id="A0AAJ5YQ41"/>
<protein>
    <submittedName>
        <fullName evidence="1">Uncharacterized protein</fullName>
    </submittedName>
</protein>
<keyword evidence="2" id="KW-1185">Reference proteome</keyword>
<name>A0AAJ5YQ41_9BASI</name>
<accession>A0AAJ5YQ41</accession>